<evidence type="ECO:0000313" key="5">
    <source>
        <dbReference type="Proteomes" id="UP000199445"/>
    </source>
</evidence>
<feature type="domain" description="GGDEF" evidence="3">
    <location>
        <begin position="1"/>
        <end position="76"/>
    </location>
</feature>
<dbReference type="PANTHER" id="PTHR45138:SF9">
    <property type="entry name" value="DIGUANYLATE CYCLASE DGCM-RELATED"/>
    <property type="match status" value="1"/>
</dbReference>
<dbReference type="Gene3D" id="3.30.70.270">
    <property type="match status" value="1"/>
</dbReference>
<evidence type="ECO:0000313" key="4">
    <source>
        <dbReference type="EMBL" id="SFK21648.1"/>
    </source>
</evidence>
<dbReference type="PROSITE" id="PS50887">
    <property type="entry name" value="GGDEF"/>
    <property type="match status" value="1"/>
</dbReference>
<dbReference type="GO" id="GO:0052621">
    <property type="term" value="F:diguanylate cyclase activity"/>
    <property type="evidence" value="ECO:0007669"/>
    <property type="project" value="UniProtKB-EC"/>
</dbReference>
<sequence length="84" mass="9369">MVILSPCDRATLQQIACRIRAEVEKESRRTGTPVTISVGACYCLPGEDMDTILRHTDKALYEAKNQGRNRVCIQTENGPEIHPV</sequence>
<gene>
    <name evidence="4" type="ORF">SAMN05216429_11281</name>
</gene>
<name>A0A1I3XQ52_9GAMM</name>
<organism evidence="4 5">
    <name type="scientific">Marinobacter persicus</name>
    <dbReference type="NCBI Taxonomy" id="930118"/>
    <lineage>
        <taxon>Bacteria</taxon>
        <taxon>Pseudomonadati</taxon>
        <taxon>Pseudomonadota</taxon>
        <taxon>Gammaproteobacteria</taxon>
        <taxon>Pseudomonadales</taxon>
        <taxon>Marinobacteraceae</taxon>
        <taxon>Marinobacter</taxon>
    </lineage>
</organism>
<keyword evidence="5" id="KW-1185">Reference proteome</keyword>
<dbReference type="InterPro" id="IPR000160">
    <property type="entry name" value="GGDEF_dom"/>
</dbReference>
<protein>
    <recommendedName>
        <fullName evidence="1">diguanylate cyclase</fullName>
        <ecNumber evidence="1">2.7.7.65</ecNumber>
    </recommendedName>
</protein>
<dbReference type="InterPro" id="IPR050469">
    <property type="entry name" value="Diguanylate_Cyclase"/>
</dbReference>
<dbReference type="Pfam" id="PF00990">
    <property type="entry name" value="GGDEF"/>
    <property type="match status" value="1"/>
</dbReference>
<dbReference type="EMBL" id="FOSC01000012">
    <property type="protein sequence ID" value="SFK21648.1"/>
    <property type="molecule type" value="Genomic_DNA"/>
</dbReference>
<proteinExistence type="predicted"/>
<reference evidence="4 5" key="1">
    <citation type="submission" date="2016-10" db="EMBL/GenBank/DDBJ databases">
        <authorList>
            <person name="de Groot N.N."/>
        </authorList>
    </citation>
    <scope>NUCLEOTIDE SEQUENCE [LARGE SCALE GENOMIC DNA]</scope>
    <source>
        <strain evidence="4 5">IBRC-M 10445</strain>
    </source>
</reference>
<comment type="catalytic activity">
    <reaction evidence="2">
        <text>2 GTP = 3',3'-c-di-GMP + 2 diphosphate</text>
        <dbReference type="Rhea" id="RHEA:24898"/>
        <dbReference type="ChEBI" id="CHEBI:33019"/>
        <dbReference type="ChEBI" id="CHEBI:37565"/>
        <dbReference type="ChEBI" id="CHEBI:58805"/>
        <dbReference type="EC" id="2.7.7.65"/>
    </reaction>
</comment>
<evidence type="ECO:0000256" key="2">
    <source>
        <dbReference type="ARBA" id="ARBA00034247"/>
    </source>
</evidence>
<accession>A0A1I3XQ52</accession>
<dbReference type="SUPFAM" id="SSF55073">
    <property type="entry name" value="Nucleotide cyclase"/>
    <property type="match status" value="1"/>
</dbReference>
<evidence type="ECO:0000259" key="3">
    <source>
        <dbReference type="PROSITE" id="PS50887"/>
    </source>
</evidence>
<evidence type="ECO:0000256" key="1">
    <source>
        <dbReference type="ARBA" id="ARBA00012528"/>
    </source>
</evidence>
<dbReference type="Proteomes" id="UP000199445">
    <property type="component" value="Unassembled WGS sequence"/>
</dbReference>
<dbReference type="InterPro" id="IPR029787">
    <property type="entry name" value="Nucleotide_cyclase"/>
</dbReference>
<dbReference type="InterPro" id="IPR043128">
    <property type="entry name" value="Rev_trsase/Diguanyl_cyclase"/>
</dbReference>
<dbReference type="EC" id="2.7.7.65" evidence="1"/>
<dbReference type="AlphaFoldDB" id="A0A1I3XQ52"/>
<dbReference type="PANTHER" id="PTHR45138">
    <property type="entry name" value="REGULATORY COMPONENTS OF SENSORY TRANSDUCTION SYSTEM"/>
    <property type="match status" value="1"/>
</dbReference>